<gene>
    <name evidence="2" type="ORF">JOF56_004705</name>
</gene>
<feature type="transmembrane region" description="Helical" evidence="1">
    <location>
        <begin position="7"/>
        <end position="30"/>
    </location>
</feature>
<evidence type="ECO:0000313" key="3">
    <source>
        <dbReference type="Proteomes" id="UP001519332"/>
    </source>
</evidence>
<dbReference type="EMBL" id="JAGINW010000001">
    <property type="protein sequence ID" value="MBP2324320.1"/>
    <property type="molecule type" value="Genomic_DNA"/>
</dbReference>
<accession>A0ABS4TJW9</accession>
<sequence>MPVGLWVLRVASVLFVVAVLAQALFAGLFVTGDVGFLDMHSLNAGVIAFAAAACFVASLIMRAPRRIVHVGLVASLMTVAQIAVGYSRIIPLHIPLGVAMFALGIRLAQLAFSYKGERK</sequence>
<keyword evidence="1" id="KW-0812">Transmembrane</keyword>
<proteinExistence type="predicted"/>
<feature type="transmembrane region" description="Helical" evidence="1">
    <location>
        <begin position="92"/>
        <end position="112"/>
    </location>
</feature>
<keyword evidence="1" id="KW-1133">Transmembrane helix</keyword>
<keyword evidence="3" id="KW-1185">Reference proteome</keyword>
<comment type="caution">
    <text evidence="2">The sequence shown here is derived from an EMBL/GenBank/DDBJ whole genome shotgun (WGS) entry which is preliminary data.</text>
</comment>
<feature type="transmembrane region" description="Helical" evidence="1">
    <location>
        <begin position="42"/>
        <end position="60"/>
    </location>
</feature>
<organism evidence="2 3">
    <name type="scientific">Kibdelosporangium banguiense</name>
    <dbReference type="NCBI Taxonomy" id="1365924"/>
    <lineage>
        <taxon>Bacteria</taxon>
        <taxon>Bacillati</taxon>
        <taxon>Actinomycetota</taxon>
        <taxon>Actinomycetes</taxon>
        <taxon>Pseudonocardiales</taxon>
        <taxon>Pseudonocardiaceae</taxon>
        <taxon>Kibdelosporangium</taxon>
    </lineage>
</organism>
<feature type="transmembrane region" description="Helical" evidence="1">
    <location>
        <begin position="67"/>
        <end position="86"/>
    </location>
</feature>
<keyword evidence="1" id="KW-0472">Membrane</keyword>
<evidence type="ECO:0000313" key="2">
    <source>
        <dbReference type="EMBL" id="MBP2324320.1"/>
    </source>
</evidence>
<name>A0ABS4TJW9_9PSEU</name>
<dbReference type="RefSeq" id="WP_209641588.1">
    <property type="nucleotide sequence ID" value="NZ_JAGINW010000001.1"/>
</dbReference>
<reference evidence="2 3" key="1">
    <citation type="submission" date="2021-03" db="EMBL/GenBank/DDBJ databases">
        <title>Sequencing the genomes of 1000 actinobacteria strains.</title>
        <authorList>
            <person name="Klenk H.-P."/>
        </authorList>
    </citation>
    <scope>NUCLEOTIDE SEQUENCE [LARGE SCALE GENOMIC DNA]</scope>
    <source>
        <strain evidence="2 3">DSM 46670</strain>
    </source>
</reference>
<protein>
    <submittedName>
        <fullName evidence="2">Uncharacterized protein</fullName>
    </submittedName>
</protein>
<dbReference type="Proteomes" id="UP001519332">
    <property type="component" value="Unassembled WGS sequence"/>
</dbReference>
<evidence type="ECO:0000256" key="1">
    <source>
        <dbReference type="SAM" id="Phobius"/>
    </source>
</evidence>